<dbReference type="Proteomes" id="UP000799770">
    <property type="component" value="Unassembled WGS sequence"/>
</dbReference>
<organism evidence="1 2">
    <name type="scientific">Lophiotrema nucula</name>
    <dbReference type="NCBI Taxonomy" id="690887"/>
    <lineage>
        <taxon>Eukaryota</taxon>
        <taxon>Fungi</taxon>
        <taxon>Dikarya</taxon>
        <taxon>Ascomycota</taxon>
        <taxon>Pezizomycotina</taxon>
        <taxon>Dothideomycetes</taxon>
        <taxon>Pleosporomycetidae</taxon>
        <taxon>Pleosporales</taxon>
        <taxon>Lophiotremataceae</taxon>
        <taxon>Lophiotrema</taxon>
    </lineage>
</organism>
<keyword evidence="2" id="KW-1185">Reference proteome</keyword>
<feature type="non-terminal residue" evidence="1">
    <location>
        <position position="1"/>
    </location>
</feature>
<accession>A0A6A5ZN38</accession>
<gene>
    <name evidence="1" type="ORF">BDV96DRAFT_484403</name>
</gene>
<evidence type="ECO:0000313" key="2">
    <source>
        <dbReference type="Proteomes" id="UP000799770"/>
    </source>
</evidence>
<dbReference type="EMBL" id="ML977312">
    <property type="protein sequence ID" value="KAF2121090.1"/>
    <property type="molecule type" value="Genomic_DNA"/>
</dbReference>
<proteinExistence type="predicted"/>
<sequence>RNFALLSAVSLGSGYMVLKSRTLAQKQKERAAGDYSVSVDRSGPWHHNASNRRWTHSCHHFARVWSEVQLLLEYPASSIMRFLEVLCDPNRLLSRCMRADADFHFPGGGV</sequence>
<dbReference type="OrthoDB" id="5412893at2759"/>
<protein>
    <submittedName>
        <fullName evidence="1">Uncharacterized protein</fullName>
    </submittedName>
</protein>
<name>A0A6A5ZN38_9PLEO</name>
<reference evidence="1" key="1">
    <citation type="journal article" date="2020" name="Stud. Mycol.">
        <title>101 Dothideomycetes genomes: a test case for predicting lifestyles and emergence of pathogens.</title>
        <authorList>
            <person name="Haridas S."/>
            <person name="Albert R."/>
            <person name="Binder M."/>
            <person name="Bloem J."/>
            <person name="Labutti K."/>
            <person name="Salamov A."/>
            <person name="Andreopoulos B."/>
            <person name="Baker S."/>
            <person name="Barry K."/>
            <person name="Bills G."/>
            <person name="Bluhm B."/>
            <person name="Cannon C."/>
            <person name="Castanera R."/>
            <person name="Culley D."/>
            <person name="Daum C."/>
            <person name="Ezra D."/>
            <person name="Gonzalez J."/>
            <person name="Henrissat B."/>
            <person name="Kuo A."/>
            <person name="Liang C."/>
            <person name="Lipzen A."/>
            <person name="Lutzoni F."/>
            <person name="Magnuson J."/>
            <person name="Mondo S."/>
            <person name="Nolan M."/>
            <person name="Ohm R."/>
            <person name="Pangilinan J."/>
            <person name="Park H.-J."/>
            <person name="Ramirez L."/>
            <person name="Alfaro M."/>
            <person name="Sun H."/>
            <person name="Tritt A."/>
            <person name="Yoshinaga Y."/>
            <person name="Zwiers L.-H."/>
            <person name="Turgeon B."/>
            <person name="Goodwin S."/>
            <person name="Spatafora J."/>
            <person name="Crous P."/>
            <person name="Grigoriev I."/>
        </authorList>
    </citation>
    <scope>NUCLEOTIDE SEQUENCE</scope>
    <source>
        <strain evidence="1">CBS 627.86</strain>
    </source>
</reference>
<evidence type="ECO:0000313" key="1">
    <source>
        <dbReference type="EMBL" id="KAF2121090.1"/>
    </source>
</evidence>
<dbReference type="AlphaFoldDB" id="A0A6A5ZN38"/>